<evidence type="ECO:0000313" key="2">
    <source>
        <dbReference type="Proteomes" id="UP000626786"/>
    </source>
</evidence>
<dbReference type="Proteomes" id="UP000626786">
    <property type="component" value="Unassembled WGS sequence"/>
</dbReference>
<dbReference type="RefSeq" id="WP_191694145.1">
    <property type="nucleotide sequence ID" value="NZ_JACSQN010000005.1"/>
</dbReference>
<name>A0ABR8U8V5_9BACL</name>
<evidence type="ECO:0008006" key="3">
    <source>
        <dbReference type="Google" id="ProtNLM"/>
    </source>
</evidence>
<protein>
    <recommendedName>
        <fullName evidence="3">DUF4878 domain-containing protein</fullName>
    </recommendedName>
</protein>
<dbReference type="EMBL" id="JACSQN010000005">
    <property type="protein sequence ID" value="MBD7984458.1"/>
    <property type="molecule type" value="Genomic_DNA"/>
</dbReference>
<evidence type="ECO:0000313" key="1">
    <source>
        <dbReference type="EMBL" id="MBD7984458.1"/>
    </source>
</evidence>
<accession>A0ABR8U8V5</accession>
<proteinExistence type="predicted"/>
<comment type="caution">
    <text evidence="1">The sequence shown here is derived from an EMBL/GenBank/DDBJ whole genome shotgun (WGS) entry which is preliminary data.</text>
</comment>
<keyword evidence="2" id="KW-1185">Reference proteome</keyword>
<gene>
    <name evidence="1" type="ORF">H9649_07695</name>
</gene>
<organism evidence="1 2">
    <name type="scientific">Sporosarcina quadrami</name>
    <dbReference type="NCBI Taxonomy" id="2762234"/>
    <lineage>
        <taxon>Bacteria</taxon>
        <taxon>Bacillati</taxon>
        <taxon>Bacillota</taxon>
        <taxon>Bacilli</taxon>
        <taxon>Bacillales</taxon>
        <taxon>Caryophanaceae</taxon>
        <taxon>Sporosarcina</taxon>
    </lineage>
</organism>
<sequence>MKIRGLLLIALIIGGAYVMMQTINEDNEKSFNELFSTMGSNFNSLIFTKPTTISASAEKWVVDDEKQVDELIQFLQNYKIQKLQSTEIDLKDEVDVLSIELKDNAGNGITIMIEENIIIQNADLYYEVIDGPLDVNWIVKFIVSNQSS</sequence>
<reference evidence="1 2" key="1">
    <citation type="submission" date="2020-08" db="EMBL/GenBank/DDBJ databases">
        <title>A Genomic Blueprint of the Chicken Gut Microbiome.</title>
        <authorList>
            <person name="Gilroy R."/>
            <person name="Ravi A."/>
            <person name="Getino M."/>
            <person name="Pursley I."/>
            <person name="Horton D.L."/>
            <person name="Alikhan N.-F."/>
            <person name="Baker D."/>
            <person name="Gharbi K."/>
            <person name="Hall N."/>
            <person name="Watson M."/>
            <person name="Adriaenssens E.M."/>
            <person name="Foster-Nyarko E."/>
            <person name="Jarju S."/>
            <person name="Secka A."/>
            <person name="Antonio M."/>
            <person name="Oren A."/>
            <person name="Chaudhuri R."/>
            <person name="La Ragione R.M."/>
            <person name="Hildebrand F."/>
            <person name="Pallen M.J."/>
        </authorList>
    </citation>
    <scope>NUCLEOTIDE SEQUENCE [LARGE SCALE GENOMIC DNA]</scope>
    <source>
        <strain evidence="1 2">Sa2YVA2</strain>
    </source>
</reference>